<name>A0A9J6F427_RHIMP</name>
<dbReference type="EMBL" id="JABSTU010000001">
    <property type="protein sequence ID" value="KAH8041324.1"/>
    <property type="molecule type" value="Genomic_DNA"/>
</dbReference>
<comment type="caution">
    <text evidence="2">The sequence shown here is derived from an EMBL/GenBank/DDBJ whole genome shotgun (WGS) entry which is preliminary data.</text>
</comment>
<proteinExistence type="predicted"/>
<reference evidence="2" key="1">
    <citation type="journal article" date="2020" name="Cell">
        <title>Large-Scale Comparative Analyses of Tick Genomes Elucidate Their Genetic Diversity and Vector Capacities.</title>
        <authorList>
            <consortium name="Tick Genome and Microbiome Consortium (TIGMIC)"/>
            <person name="Jia N."/>
            <person name="Wang J."/>
            <person name="Shi W."/>
            <person name="Du L."/>
            <person name="Sun Y."/>
            <person name="Zhan W."/>
            <person name="Jiang J.F."/>
            <person name="Wang Q."/>
            <person name="Zhang B."/>
            <person name="Ji P."/>
            <person name="Bell-Sakyi L."/>
            <person name="Cui X.M."/>
            <person name="Yuan T.T."/>
            <person name="Jiang B.G."/>
            <person name="Yang W.F."/>
            <person name="Lam T.T."/>
            <person name="Chang Q.C."/>
            <person name="Ding S.J."/>
            <person name="Wang X.J."/>
            <person name="Zhu J.G."/>
            <person name="Ruan X.D."/>
            <person name="Zhao L."/>
            <person name="Wei J.T."/>
            <person name="Ye R.Z."/>
            <person name="Que T.C."/>
            <person name="Du C.H."/>
            <person name="Zhou Y.H."/>
            <person name="Cheng J.X."/>
            <person name="Dai P.F."/>
            <person name="Guo W.B."/>
            <person name="Han X.H."/>
            <person name="Huang E.J."/>
            <person name="Li L.F."/>
            <person name="Wei W."/>
            <person name="Gao Y.C."/>
            <person name="Liu J.Z."/>
            <person name="Shao H.Z."/>
            <person name="Wang X."/>
            <person name="Wang C.C."/>
            <person name="Yang T.C."/>
            <person name="Huo Q.B."/>
            <person name="Li W."/>
            <person name="Chen H.Y."/>
            <person name="Chen S.E."/>
            <person name="Zhou L.G."/>
            <person name="Ni X.B."/>
            <person name="Tian J.H."/>
            <person name="Sheng Y."/>
            <person name="Liu T."/>
            <person name="Pan Y.S."/>
            <person name="Xia L.Y."/>
            <person name="Li J."/>
            <person name="Zhao F."/>
            <person name="Cao W.C."/>
        </authorList>
    </citation>
    <scope>NUCLEOTIDE SEQUENCE</scope>
    <source>
        <strain evidence="2">Rmic-2018</strain>
    </source>
</reference>
<dbReference type="Proteomes" id="UP000821866">
    <property type="component" value="Chromosome 1"/>
</dbReference>
<dbReference type="AlphaFoldDB" id="A0A9J6F427"/>
<evidence type="ECO:0000313" key="3">
    <source>
        <dbReference type="Proteomes" id="UP000821866"/>
    </source>
</evidence>
<organism evidence="2 3">
    <name type="scientific">Rhipicephalus microplus</name>
    <name type="common">Cattle tick</name>
    <name type="synonym">Boophilus microplus</name>
    <dbReference type="NCBI Taxonomy" id="6941"/>
    <lineage>
        <taxon>Eukaryota</taxon>
        <taxon>Metazoa</taxon>
        <taxon>Ecdysozoa</taxon>
        <taxon>Arthropoda</taxon>
        <taxon>Chelicerata</taxon>
        <taxon>Arachnida</taxon>
        <taxon>Acari</taxon>
        <taxon>Parasitiformes</taxon>
        <taxon>Ixodida</taxon>
        <taxon>Ixodoidea</taxon>
        <taxon>Ixodidae</taxon>
        <taxon>Rhipicephalinae</taxon>
        <taxon>Rhipicephalus</taxon>
        <taxon>Boophilus</taxon>
    </lineage>
</organism>
<evidence type="ECO:0000313" key="2">
    <source>
        <dbReference type="EMBL" id="KAH8041324.1"/>
    </source>
</evidence>
<feature type="compositionally biased region" description="Low complexity" evidence="1">
    <location>
        <begin position="196"/>
        <end position="217"/>
    </location>
</feature>
<reference evidence="2" key="2">
    <citation type="submission" date="2021-09" db="EMBL/GenBank/DDBJ databases">
        <authorList>
            <person name="Jia N."/>
            <person name="Wang J."/>
            <person name="Shi W."/>
            <person name="Du L."/>
            <person name="Sun Y."/>
            <person name="Zhan W."/>
            <person name="Jiang J."/>
            <person name="Wang Q."/>
            <person name="Zhang B."/>
            <person name="Ji P."/>
            <person name="Sakyi L.B."/>
            <person name="Cui X."/>
            <person name="Yuan T."/>
            <person name="Jiang B."/>
            <person name="Yang W."/>
            <person name="Lam T.T.-Y."/>
            <person name="Chang Q."/>
            <person name="Ding S."/>
            <person name="Wang X."/>
            <person name="Zhu J."/>
            <person name="Ruan X."/>
            <person name="Zhao L."/>
            <person name="Wei J."/>
            <person name="Que T."/>
            <person name="Du C."/>
            <person name="Cheng J."/>
            <person name="Dai P."/>
            <person name="Han X."/>
            <person name="Huang E."/>
            <person name="Gao Y."/>
            <person name="Liu J."/>
            <person name="Shao H."/>
            <person name="Ye R."/>
            <person name="Li L."/>
            <person name="Wei W."/>
            <person name="Wang X."/>
            <person name="Wang C."/>
            <person name="Huo Q."/>
            <person name="Li W."/>
            <person name="Guo W."/>
            <person name="Chen H."/>
            <person name="Chen S."/>
            <person name="Zhou L."/>
            <person name="Zhou L."/>
            <person name="Ni X."/>
            <person name="Tian J."/>
            <person name="Zhou Y."/>
            <person name="Sheng Y."/>
            <person name="Liu T."/>
            <person name="Pan Y."/>
            <person name="Xia L."/>
            <person name="Li J."/>
            <person name="Zhao F."/>
            <person name="Cao W."/>
        </authorList>
    </citation>
    <scope>NUCLEOTIDE SEQUENCE</scope>
    <source>
        <strain evidence="2">Rmic-2018</strain>
        <tissue evidence="2">Larvae</tissue>
    </source>
</reference>
<evidence type="ECO:0000256" key="1">
    <source>
        <dbReference type="SAM" id="MobiDB-lite"/>
    </source>
</evidence>
<feature type="region of interest" description="Disordered" evidence="1">
    <location>
        <begin position="196"/>
        <end position="219"/>
    </location>
</feature>
<gene>
    <name evidence="2" type="ORF">HPB51_014605</name>
</gene>
<sequence length="299" mass="31045">MSDAYGTRGYNSFHISREAIARAAVAVVPHLRAVVRCCGGFARGNTPRRLPASTRIHAECGHPAGECCADTAAPTGGCSSPYAADYTSPGADFDRQRPDCVPDHPCARANVTGRCYPTGKHAGFRAAARRCTSCPAARTDATADGPACLPAHCTDLRLSRGLAFLLLLSPHFWLGGGGGAQLTAQGQLQPIQVTATPANPQQATRPQQQQQTAATPTSWSGATQMVMTSTGETITTAPQMTATVQSASSAQAQQQQAQQNAAVAAQVQVRHMLPPLCTLPSLGGCTLPASLAMAMPNLV</sequence>
<protein>
    <submittedName>
        <fullName evidence="2">Uncharacterized protein</fullName>
    </submittedName>
</protein>
<keyword evidence="3" id="KW-1185">Reference proteome</keyword>
<accession>A0A9J6F427</accession>